<keyword evidence="4" id="KW-1185">Reference proteome</keyword>
<proteinExistence type="predicted"/>
<reference evidence="4" key="1">
    <citation type="journal article" date="2019" name="Int. J. Syst. Evol. Microbiol.">
        <title>The Global Catalogue of Microorganisms (GCM) 10K type strain sequencing project: providing services to taxonomists for standard genome sequencing and annotation.</title>
        <authorList>
            <consortium name="The Broad Institute Genomics Platform"/>
            <consortium name="The Broad Institute Genome Sequencing Center for Infectious Disease"/>
            <person name="Wu L."/>
            <person name="Ma J."/>
        </authorList>
    </citation>
    <scope>NUCLEOTIDE SEQUENCE [LARGE SCALE GENOMIC DNA]</scope>
    <source>
        <strain evidence="4">JCM 6923</strain>
    </source>
</reference>
<protein>
    <submittedName>
        <fullName evidence="3">Membrane protein</fullName>
    </submittedName>
</protein>
<evidence type="ECO:0000256" key="2">
    <source>
        <dbReference type="SAM" id="Phobius"/>
    </source>
</evidence>
<comment type="caution">
    <text evidence="3">The sequence shown here is derived from an EMBL/GenBank/DDBJ whole genome shotgun (WGS) entry which is preliminary data.</text>
</comment>
<keyword evidence="2" id="KW-0472">Membrane</keyword>
<name>A0ABP6A0S5_9ACTN</name>
<keyword evidence="2" id="KW-1133">Transmembrane helix</keyword>
<keyword evidence="2" id="KW-0812">Transmembrane</keyword>
<feature type="region of interest" description="Disordered" evidence="1">
    <location>
        <begin position="1"/>
        <end position="28"/>
    </location>
</feature>
<evidence type="ECO:0000256" key="1">
    <source>
        <dbReference type="SAM" id="MobiDB-lite"/>
    </source>
</evidence>
<dbReference type="RefSeq" id="WP_346079706.1">
    <property type="nucleotide sequence ID" value="NZ_BAAATL010000036.1"/>
</dbReference>
<dbReference type="Proteomes" id="UP001501721">
    <property type="component" value="Unassembled WGS sequence"/>
</dbReference>
<feature type="region of interest" description="Disordered" evidence="1">
    <location>
        <begin position="53"/>
        <end position="79"/>
    </location>
</feature>
<evidence type="ECO:0000313" key="3">
    <source>
        <dbReference type="EMBL" id="GAA2506092.1"/>
    </source>
</evidence>
<gene>
    <name evidence="3" type="ORF">GCM10010422_66140</name>
</gene>
<organism evidence="3 4">
    <name type="scientific">Streptomyces graminearus</name>
    <dbReference type="NCBI Taxonomy" id="284030"/>
    <lineage>
        <taxon>Bacteria</taxon>
        <taxon>Bacillati</taxon>
        <taxon>Actinomycetota</taxon>
        <taxon>Actinomycetes</taxon>
        <taxon>Kitasatosporales</taxon>
        <taxon>Streptomycetaceae</taxon>
        <taxon>Streptomyces</taxon>
    </lineage>
</organism>
<dbReference type="EMBL" id="BAAATL010000036">
    <property type="protein sequence ID" value="GAA2506092.1"/>
    <property type="molecule type" value="Genomic_DNA"/>
</dbReference>
<accession>A0ABP6A0S5</accession>
<evidence type="ECO:0000313" key="4">
    <source>
        <dbReference type="Proteomes" id="UP001501721"/>
    </source>
</evidence>
<feature type="transmembrane region" description="Helical" evidence="2">
    <location>
        <begin position="30"/>
        <end position="51"/>
    </location>
</feature>
<sequence length="466" mass="46870">MNTERPENTGDAPEVPEVREAGRSRRRSRAVVLSALAAVLLIGGGGAYVAASDGPDGRTAPTAADSTTPPPLTLDDGSDPYGAHYVAQGALPRGPGSAAVYGAGAEVRADQVLRLAKALGVSGTPVAEGHGWRIGGKDGSGPTLQVNREAPGSWTFSRYAPGTDDCKKGPLCATGPVGPTGAPVSAAVAEKAAAPVLRAAGLGSARTDAGQVMGKQRVVTADPVVGGLPTTGWATGLTVSGQGEVVGGHGLLSTPVKGATYPVLDAEKTLALMNAAPKGDHRMGAGGCAKPGRFATRLDGPCGQGSPAPSGTVTVDKAVFGLAAHSVGGRQTLVPSWLFATRDSGTVSYPAIDPRYLTSSAPSAPPASPTAGPGSSVKVTGYTADDRSLTVSFYGGLCADYAVAARESATRVTVTVTEHRQEGKICPMIAKEFTRTVRLKAPVDGRAVVGADGTRIPQAKQGASRP</sequence>